<dbReference type="SUPFAM" id="SSF46785">
    <property type="entry name" value="Winged helix' DNA-binding domain"/>
    <property type="match status" value="1"/>
</dbReference>
<evidence type="ECO:0000256" key="3">
    <source>
        <dbReference type="ARBA" id="ARBA00023163"/>
    </source>
</evidence>
<dbReference type="Pfam" id="PF00027">
    <property type="entry name" value="cNMP_binding"/>
    <property type="match status" value="1"/>
</dbReference>
<dbReference type="InterPro" id="IPR018490">
    <property type="entry name" value="cNMP-bd_dom_sf"/>
</dbReference>
<keyword evidence="2" id="KW-0238">DNA-binding</keyword>
<dbReference type="SMART" id="SM00100">
    <property type="entry name" value="cNMP"/>
    <property type="match status" value="1"/>
</dbReference>
<reference evidence="5 6" key="1">
    <citation type="submission" date="2015-10" db="EMBL/GenBank/DDBJ databases">
        <title>Chryseobacterium aquaticum genome.</title>
        <authorList>
            <person name="Newman J.D."/>
            <person name="Ferguson M.B."/>
            <person name="Miller J.R."/>
        </authorList>
    </citation>
    <scope>NUCLEOTIDE SEQUENCE [LARGE SCALE GENOMIC DNA]</scope>
    <source>
        <strain evidence="5 6">KCTC 12483</strain>
    </source>
</reference>
<dbReference type="PANTHER" id="PTHR24567">
    <property type="entry name" value="CRP FAMILY TRANSCRIPTIONAL REGULATORY PROTEIN"/>
    <property type="match status" value="1"/>
</dbReference>
<evidence type="ECO:0000313" key="5">
    <source>
        <dbReference type="EMBL" id="KQK25657.1"/>
    </source>
</evidence>
<gene>
    <name evidence="5" type="ORF">AR438_08650</name>
</gene>
<dbReference type="InterPro" id="IPR012318">
    <property type="entry name" value="HTH_CRP"/>
</dbReference>
<dbReference type="SUPFAM" id="SSF51206">
    <property type="entry name" value="cAMP-binding domain-like"/>
    <property type="match status" value="1"/>
</dbReference>
<dbReference type="InterPro" id="IPR036388">
    <property type="entry name" value="WH-like_DNA-bd_sf"/>
</dbReference>
<evidence type="ECO:0000259" key="4">
    <source>
        <dbReference type="PROSITE" id="PS50042"/>
    </source>
</evidence>
<dbReference type="PANTHER" id="PTHR24567:SF28">
    <property type="entry name" value="LISTERIOLYSIN REGULATORY PROTEIN"/>
    <property type="match status" value="1"/>
</dbReference>
<accession>A0A0Q3LR84</accession>
<dbReference type="Pfam" id="PF13545">
    <property type="entry name" value="HTH_Crp_2"/>
    <property type="match status" value="1"/>
</dbReference>
<dbReference type="GO" id="GO:0005829">
    <property type="term" value="C:cytosol"/>
    <property type="evidence" value="ECO:0007669"/>
    <property type="project" value="TreeGrafter"/>
</dbReference>
<organism evidence="5 6">
    <name type="scientific">Chryseobacterium aquaticum</name>
    <dbReference type="NCBI Taxonomy" id="452084"/>
    <lineage>
        <taxon>Bacteria</taxon>
        <taxon>Pseudomonadati</taxon>
        <taxon>Bacteroidota</taxon>
        <taxon>Flavobacteriia</taxon>
        <taxon>Flavobacteriales</taxon>
        <taxon>Weeksellaceae</taxon>
        <taxon>Chryseobacterium group</taxon>
        <taxon>Chryseobacterium</taxon>
    </lineage>
</organism>
<dbReference type="Gene3D" id="2.60.120.10">
    <property type="entry name" value="Jelly Rolls"/>
    <property type="match status" value="1"/>
</dbReference>
<dbReference type="PROSITE" id="PS50042">
    <property type="entry name" value="CNMP_BINDING_3"/>
    <property type="match status" value="1"/>
</dbReference>
<keyword evidence="1" id="KW-0805">Transcription regulation</keyword>
<sequence>MIIEDLLLSYGADYKNYKTNETIFSESEIPSYYFQIIKGTVKINNYNDNGKEFIQAIITVGESLVVTALFNEKPYPVNAIAFEECQLIRLPKQQYYDLLKENPEIYEKMVPYISETMYYQYIMMQSMSFHNPENKLKTLMDYFKNRHENLSPYSYQVPFTRQQLASLTGLSVETVIRVTKSMEKNEILKIKNRKIFY</sequence>
<proteinExistence type="predicted"/>
<dbReference type="InterPro" id="IPR000595">
    <property type="entry name" value="cNMP-bd_dom"/>
</dbReference>
<dbReference type="InterPro" id="IPR050397">
    <property type="entry name" value="Env_Response_Regulators"/>
</dbReference>
<protein>
    <recommendedName>
        <fullName evidence="4">Cyclic nucleotide-binding domain-containing protein</fullName>
    </recommendedName>
</protein>
<dbReference type="GO" id="GO:0003700">
    <property type="term" value="F:DNA-binding transcription factor activity"/>
    <property type="evidence" value="ECO:0007669"/>
    <property type="project" value="TreeGrafter"/>
</dbReference>
<keyword evidence="6" id="KW-1185">Reference proteome</keyword>
<evidence type="ECO:0000313" key="6">
    <source>
        <dbReference type="Proteomes" id="UP000051682"/>
    </source>
</evidence>
<comment type="caution">
    <text evidence="5">The sequence shown here is derived from an EMBL/GenBank/DDBJ whole genome shotgun (WGS) entry which is preliminary data.</text>
</comment>
<dbReference type="Proteomes" id="UP000051682">
    <property type="component" value="Unassembled WGS sequence"/>
</dbReference>
<dbReference type="InterPro" id="IPR036390">
    <property type="entry name" value="WH_DNA-bd_sf"/>
</dbReference>
<dbReference type="PRINTS" id="PR00034">
    <property type="entry name" value="HTHCRP"/>
</dbReference>
<dbReference type="InterPro" id="IPR014710">
    <property type="entry name" value="RmlC-like_jellyroll"/>
</dbReference>
<dbReference type="STRING" id="452084.AR438_08650"/>
<dbReference type="OrthoDB" id="667966at2"/>
<dbReference type="CDD" id="cd00038">
    <property type="entry name" value="CAP_ED"/>
    <property type="match status" value="1"/>
</dbReference>
<dbReference type="AlphaFoldDB" id="A0A0Q3LR84"/>
<feature type="domain" description="Cyclic nucleotide-binding" evidence="4">
    <location>
        <begin position="15"/>
        <end position="116"/>
    </location>
</feature>
<dbReference type="EMBL" id="LLYZ01000005">
    <property type="protein sequence ID" value="KQK25657.1"/>
    <property type="molecule type" value="Genomic_DNA"/>
</dbReference>
<evidence type="ECO:0000256" key="2">
    <source>
        <dbReference type="ARBA" id="ARBA00023125"/>
    </source>
</evidence>
<dbReference type="GO" id="GO:0003677">
    <property type="term" value="F:DNA binding"/>
    <property type="evidence" value="ECO:0007669"/>
    <property type="project" value="UniProtKB-KW"/>
</dbReference>
<name>A0A0Q3LR84_9FLAO</name>
<evidence type="ECO:0000256" key="1">
    <source>
        <dbReference type="ARBA" id="ARBA00023015"/>
    </source>
</evidence>
<dbReference type="Gene3D" id="1.10.10.10">
    <property type="entry name" value="Winged helix-like DNA-binding domain superfamily/Winged helix DNA-binding domain"/>
    <property type="match status" value="1"/>
</dbReference>
<dbReference type="RefSeq" id="WP_056014337.1">
    <property type="nucleotide sequence ID" value="NZ_LLYZ01000005.1"/>
</dbReference>
<keyword evidence="3" id="KW-0804">Transcription</keyword>